<dbReference type="InterPro" id="IPR050631">
    <property type="entry name" value="PheA/TfdB_FAD_monoxygenase"/>
</dbReference>
<name>A0ABS5HLE3_9RHOB</name>
<keyword evidence="4" id="KW-1185">Reference proteome</keyword>
<evidence type="ECO:0000313" key="3">
    <source>
        <dbReference type="EMBL" id="MBR9649744.1"/>
    </source>
</evidence>
<dbReference type="NCBIfam" id="NF006002">
    <property type="entry name" value="PRK08132.1"/>
    <property type="match status" value="1"/>
</dbReference>
<feature type="domain" description="FAD-binding" evidence="2">
    <location>
        <begin position="32"/>
        <end position="368"/>
    </location>
</feature>
<dbReference type="GO" id="GO:0004497">
    <property type="term" value="F:monooxygenase activity"/>
    <property type="evidence" value="ECO:0007669"/>
    <property type="project" value="UniProtKB-KW"/>
</dbReference>
<protein>
    <submittedName>
        <fullName evidence="3">FAD-dependent monooxygenase</fullName>
    </submittedName>
</protein>
<reference evidence="3 4" key="1">
    <citation type="journal article" date="2021" name="Arch. Microbiol.">
        <title>Thalassobius aquimarinus sp. nov., isolated from the Sea of Japan seashore.</title>
        <authorList>
            <person name="Kurilenko V.V."/>
            <person name="Romanenko L.A."/>
            <person name="Chernysheva N.Y."/>
            <person name="Velansky P.V."/>
            <person name="Tekutyeva L.A."/>
            <person name="Isaeva M.P."/>
            <person name="Mikhailov V.V."/>
        </authorList>
    </citation>
    <scope>NUCLEOTIDE SEQUENCE [LARGE SCALE GENOMIC DNA]</scope>
    <source>
        <strain evidence="3 4">KMM 8518</strain>
    </source>
</reference>
<dbReference type="Gene3D" id="3.30.70.2450">
    <property type="match status" value="1"/>
</dbReference>
<dbReference type="PANTHER" id="PTHR43476">
    <property type="entry name" value="3-(3-HYDROXY-PHENYL)PROPIONATE/3-HYDROXYCINNAMIC ACID HYDROXYLASE"/>
    <property type="match status" value="1"/>
</dbReference>
<dbReference type="RefSeq" id="WP_212699243.1">
    <property type="nucleotide sequence ID" value="NZ_JADMKU010000001.1"/>
</dbReference>
<dbReference type="Proteomes" id="UP001195941">
    <property type="component" value="Unassembled WGS sequence"/>
</dbReference>
<dbReference type="PRINTS" id="PR00420">
    <property type="entry name" value="RNGMNOXGNASE"/>
</dbReference>
<dbReference type="Gene3D" id="3.40.30.120">
    <property type="match status" value="1"/>
</dbReference>
<evidence type="ECO:0000256" key="1">
    <source>
        <dbReference type="ARBA" id="ARBA00023002"/>
    </source>
</evidence>
<accession>A0ABS5HLE3</accession>
<proteinExistence type="predicted"/>
<comment type="caution">
    <text evidence="3">The sequence shown here is derived from an EMBL/GenBank/DDBJ whole genome shotgun (WGS) entry which is preliminary data.</text>
</comment>
<dbReference type="InterPro" id="IPR036188">
    <property type="entry name" value="FAD/NAD-bd_sf"/>
</dbReference>
<organism evidence="3 4">
    <name type="scientific">Thalassovita aquimarina</name>
    <dbReference type="NCBI Taxonomy" id="2785917"/>
    <lineage>
        <taxon>Bacteria</taxon>
        <taxon>Pseudomonadati</taxon>
        <taxon>Pseudomonadota</taxon>
        <taxon>Alphaproteobacteria</taxon>
        <taxon>Rhodobacterales</taxon>
        <taxon>Roseobacteraceae</taxon>
        <taxon>Thalassovita</taxon>
    </lineage>
</organism>
<dbReference type="SUPFAM" id="SSF51905">
    <property type="entry name" value="FAD/NAD(P)-binding domain"/>
    <property type="match status" value="1"/>
</dbReference>
<dbReference type="PANTHER" id="PTHR43476:SF3">
    <property type="entry name" value="FAD-BINDING MONOOXYGENASE"/>
    <property type="match status" value="1"/>
</dbReference>
<gene>
    <name evidence="3" type="ORF">IT775_01235</name>
</gene>
<evidence type="ECO:0000259" key="2">
    <source>
        <dbReference type="Pfam" id="PF01494"/>
    </source>
</evidence>
<dbReference type="EMBL" id="JADMKU010000001">
    <property type="protein sequence ID" value="MBR9649744.1"/>
    <property type="molecule type" value="Genomic_DNA"/>
</dbReference>
<dbReference type="Pfam" id="PF01494">
    <property type="entry name" value="FAD_binding_3"/>
    <property type="match status" value="1"/>
</dbReference>
<evidence type="ECO:0000313" key="4">
    <source>
        <dbReference type="Proteomes" id="UP001195941"/>
    </source>
</evidence>
<keyword evidence="3" id="KW-0503">Monooxygenase</keyword>
<keyword evidence="1" id="KW-0560">Oxidoreductase</keyword>
<dbReference type="Gene3D" id="3.50.50.60">
    <property type="entry name" value="FAD/NAD(P)-binding domain"/>
    <property type="match status" value="1"/>
</dbReference>
<dbReference type="InterPro" id="IPR002938">
    <property type="entry name" value="FAD-bd"/>
</dbReference>
<sequence length="535" mass="59411">MRPAGRSETQSLYFTYPHFDPPQDRDGLSDAAPVAIIGAGPVGMTAALALARHGVRSVLFDAKDTFNDGSRAICVARQSYHILEDIGAVDPFLEKSLPWTTGRTFYRGRQILEFDMPDSAREKYRPMYNIEQQYIEQYLWEAVARESLIDARWQSRVSGVEDAEGAVTLTIEDPEGSYRMRADWLLAADGARSAIRQMRGLRLRGENYEGRYVIADVQMDHDYPTIRRALFDPDCRRGGTILVHKQPDNIWRIDYQLRDDEDDAEAIREENVRQTVASVLEEIGHTGDWDLEWWSIYSANTLALDDYRDWRVFFIGDSAHIVPIFGVRGLNNGLADAHNIAWKLAFVMQGRAGMSLLDSYTPERRGATLDVFANASKSARFMTPPSPGWQLMRDAALSLALDHPFAGELANPRQMTPYTYADSPVVASDDPGFDGGPVPGAVLPEARVRDGFLTDLLGAGFTLLTFDEGLAQGVADLDLDVVLLDPGSEAAEVLAAGPHSAYLIRPDLHIAARWTRATPETLRAAFARATAGDNK</sequence>